<evidence type="ECO:0000313" key="2">
    <source>
        <dbReference type="EMBL" id="GAA1672101.1"/>
    </source>
</evidence>
<gene>
    <name evidence="2" type="ORF">GCM10009765_21850</name>
</gene>
<dbReference type="Proteomes" id="UP001500618">
    <property type="component" value="Unassembled WGS sequence"/>
</dbReference>
<dbReference type="RefSeq" id="WP_344309490.1">
    <property type="nucleotide sequence ID" value="NZ_BAAANY010000008.1"/>
</dbReference>
<protein>
    <recommendedName>
        <fullName evidence="4">Phospholipase</fullName>
    </recommendedName>
</protein>
<evidence type="ECO:0000256" key="1">
    <source>
        <dbReference type="SAM" id="MobiDB-lite"/>
    </source>
</evidence>
<feature type="region of interest" description="Disordered" evidence="1">
    <location>
        <begin position="1"/>
        <end position="22"/>
    </location>
</feature>
<evidence type="ECO:0008006" key="4">
    <source>
        <dbReference type="Google" id="ProtNLM"/>
    </source>
</evidence>
<feature type="compositionally biased region" description="Basic and acidic residues" evidence="1">
    <location>
        <begin position="50"/>
        <end position="66"/>
    </location>
</feature>
<feature type="region of interest" description="Disordered" evidence="1">
    <location>
        <begin position="50"/>
        <end position="73"/>
    </location>
</feature>
<sequence length="128" mass="13866">MTDVVEHHHHHPTTENPHAGKGLSVVLDIGGDIGALVLDMPSELEGMEVEIRTRTSEQEASSRRGPDAVPRPHVAVVPRRAPDGQVVHSAVFFELAAGPYEAYLRRGETPTLPVHITGGQVAFANWPE</sequence>
<accession>A0ABP4SI18</accession>
<proteinExistence type="predicted"/>
<dbReference type="EMBL" id="BAAANY010000008">
    <property type="protein sequence ID" value="GAA1672101.1"/>
    <property type="molecule type" value="Genomic_DNA"/>
</dbReference>
<name>A0ABP4SI18_9ACTN</name>
<comment type="caution">
    <text evidence="2">The sequence shown here is derived from an EMBL/GenBank/DDBJ whole genome shotgun (WGS) entry which is preliminary data.</text>
</comment>
<reference evidence="3" key="1">
    <citation type="journal article" date="2019" name="Int. J. Syst. Evol. Microbiol.">
        <title>The Global Catalogue of Microorganisms (GCM) 10K type strain sequencing project: providing services to taxonomists for standard genome sequencing and annotation.</title>
        <authorList>
            <consortium name="The Broad Institute Genomics Platform"/>
            <consortium name="The Broad Institute Genome Sequencing Center for Infectious Disease"/>
            <person name="Wu L."/>
            <person name="Ma J."/>
        </authorList>
    </citation>
    <scope>NUCLEOTIDE SEQUENCE [LARGE SCALE GENOMIC DNA]</scope>
    <source>
        <strain evidence="3">JCM 14718</strain>
    </source>
</reference>
<organism evidence="2 3">
    <name type="scientific">Fodinicola feengrottensis</name>
    <dbReference type="NCBI Taxonomy" id="435914"/>
    <lineage>
        <taxon>Bacteria</taxon>
        <taxon>Bacillati</taxon>
        <taxon>Actinomycetota</taxon>
        <taxon>Actinomycetes</taxon>
        <taxon>Mycobacteriales</taxon>
        <taxon>Fodinicola</taxon>
    </lineage>
</organism>
<keyword evidence="3" id="KW-1185">Reference proteome</keyword>
<evidence type="ECO:0000313" key="3">
    <source>
        <dbReference type="Proteomes" id="UP001500618"/>
    </source>
</evidence>